<evidence type="ECO:0000313" key="2">
    <source>
        <dbReference type="EMBL" id="MBT1701543.1"/>
    </source>
</evidence>
<name>A0AAP2GRT1_9BACT</name>
<evidence type="ECO:0008006" key="4">
    <source>
        <dbReference type="Google" id="ProtNLM"/>
    </source>
</evidence>
<evidence type="ECO:0000256" key="1">
    <source>
        <dbReference type="SAM" id="SignalP"/>
    </source>
</evidence>
<keyword evidence="3" id="KW-1185">Reference proteome</keyword>
<reference evidence="2 3" key="1">
    <citation type="submission" date="2021-05" db="EMBL/GenBank/DDBJ databases">
        <title>A Polyphasic approach of four new species of the genus Ohtaekwangia: Ohtaekwangia histidinii sp. nov., Ohtaekwangia cretensis sp. nov., Ohtaekwangia indiensis sp. nov., Ohtaekwangia reichenbachii sp. nov. from diverse environment.</title>
        <authorList>
            <person name="Octaviana S."/>
        </authorList>
    </citation>
    <scope>NUCLEOTIDE SEQUENCE [LARGE SCALE GENOMIC DNA]</scope>
    <source>
        <strain evidence="2 3">PWU4</strain>
    </source>
</reference>
<dbReference type="PROSITE" id="PS51257">
    <property type="entry name" value="PROKAR_LIPOPROTEIN"/>
    <property type="match status" value="1"/>
</dbReference>
<keyword evidence="1" id="KW-0732">Signal</keyword>
<protein>
    <recommendedName>
        <fullName evidence="4">Outer membrane protein beta-barrel domain-containing protein</fullName>
    </recommendedName>
</protein>
<accession>A0AAP2GRT1</accession>
<dbReference type="AlphaFoldDB" id="A0AAP2GRT1"/>
<organism evidence="2 3">
    <name type="scientific">Chryseosolibacter histidini</name>
    <dbReference type="NCBI Taxonomy" id="2782349"/>
    <lineage>
        <taxon>Bacteria</taxon>
        <taxon>Pseudomonadati</taxon>
        <taxon>Bacteroidota</taxon>
        <taxon>Cytophagia</taxon>
        <taxon>Cytophagales</taxon>
        <taxon>Chryseotaleaceae</taxon>
        <taxon>Chryseosolibacter</taxon>
    </lineage>
</organism>
<dbReference type="RefSeq" id="WP_254170225.1">
    <property type="nucleotide sequence ID" value="NZ_JAHESF010000079.1"/>
</dbReference>
<evidence type="ECO:0000313" key="3">
    <source>
        <dbReference type="Proteomes" id="UP001319200"/>
    </source>
</evidence>
<proteinExistence type="predicted"/>
<sequence length="237" mass="26412">MKKLLLVLLVMSVMSSCAPTYVPNLRNSPMFAKGGEVQVGGQIGNGYEAQAAISLTNHIGIMGNYAYIDRSGTDPDDEDDYLRHKFYEGGIGLFDNDGSMFMEIFAGYGRGEGNNSANFLGVEAASGKYERYFIQPAFGFNKKVMHFSFVPRVSIVNFTEFTNGTTTVKVDEKPKVFFEPGFIGRVNGMNNRFFFTFQAGFSMTTESNLYFDHRWFQTGMGMGFRLGGYKPDVVEGK</sequence>
<feature type="signal peptide" evidence="1">
    <location>
        <begin position="1"/>
        <end position="18"/>
    </location>
</feature>
<dbReference type="EMBL" id="JAHESF010000079">
    <property type="protein sequence ID" value="MBT1701543.1"/>
    <property type="molecule type" value="Genomic_DNA"/>
</dbReference>
<feature type="chain" id="PRO_5043020011" description="Outer membrane protein beta-barrel domain-containing protein" evidence="1">
    <location>
        <begin position="19"/>
        <end position="237"/>
    </location>
</feature>
<gene>
    <name evidence="2" type="ORF">KK083_31915</name>
</gene>
<dbReference type="Proteomes" id="UP001319200">
    <property type="component" value="Unassembled WGS sequence"/>
</dbReference>
<comment type="caution">
    <text evidence="2">The sequence shown here is derived from an EMBL/GenBank/DDBJ whole genome shotgun (WGS) entry which is preliminary data.</text>
</comment>